<dbReference type="InterPro" id="IPR050571">
    <property type="entry name" value="Class-IV_PLP-Dep_Aminotrnsfr"/>
</dbReference>
<dbReference type="STRING" id="39480.EUAN_19100"/>
<reference evidence="6 7" key="1">
    <citation type="submission" date="2016-09" db="EMBL/GenBank/DDBJ databases">
        <title>Genome sequence of Eubacterium angustum.</title>
        <authorList>
            <person name="Poehlein A."/>
            <person name="Daniel R."/>
        </authorList>
    </citation>
    <scope>NUCLEOTIDE SEQUENCE [LARGE SCALE GENOMIC DNA]</scope>
    <source>
        <strain evidence="6 7">DSM 1989</strain>
    </source>
</reference>
<proteinExistence type="inferred from homology"/>
<dbReference type="Proteomes" id="UP000180254">
    <property type="component" value="Unassembled WGS sequence"/>
</dbReference>
<gene>
    <name evidence="6" type="primary">ilvE_2</name>
    <name evidence="6" type="ORF">EUAN_19100</name>
</gene>
<dbReference type="AlphaFoldDB" id="A0A1S1V4Y2"/>
<evidence type="ECO:0000313" key="7">
    <source>
        <dbReference type="Proteomes" id="UP000180254"/>
    </source>
</evidence>
<name>A0A1S1V4Y2_9FIRM</name>
<organism evidence="6 7">
    <name type="scientific">Andreesenia angusta</name>
    <dbReference type="NCBI Taxonomy" id="39480"/>
    <lineage>
        <taxon>Bacteria</taxon>
        <taxon>Bacillati</taxon>
        <taxon>Bacillota</taxon>
        <taxon>Tissierellia</taxon>
        <taxon>Tissierellales</taxon>
        <taxon>Gottschalkiaceae</taxon>
        <taxon>Andreesenia</taxon>
    </lineage>
</organism>
<dbReference type="GO" id="GO:0005829">
    <property type="term" value="C:cytosol"/>
    <property type="evidence" value="ECO:0007669"/>
    <property type="project" value="TreeGrafter"/>
</dbReference>
<dbReference type="InterPro" id="IPR001544">
    <property type="entry name" value="Aminotrans_IV"/>
</dbReference>
<dbReference type="SUPFAM" id="SSF56752">
    <property type="entry name" value="D-aminoacid aminotransferase-like PLP-dependent enzymes"/>
    <property type="match status" value="1"/>
</dbReference>
<evidence type="ECO:0000256" key="5">
    <source>
        <dbReference type="RuleBase" id="RU004516"/>
    </source>
</evidence>
<dbReference type="EMBL" id="MKIE01000008">
    <property type="protein sequence ID" value="OHW61731.1"/>
    <property type="molecule type" value="Genomic_DNA"/>
</dbReference>
<evidence type="ECO:0000256" key="3">
    <source>
        <dbReference type="ARBA" id="ARBA00022898"/>
    </source>
</evidence>
<dbReference type="Gene3D" id="3.20.10.10">
    <property type="entry name" value="D-amino Acid Aminotransferase, subunit A, domain 2"/>
    <property type="match status" value="1"/>
</dbReference>
<dbReference type="RefSeq" id="WP_084655880.1">
    <property type="nucleotide sequence ID" value="NZ_MKIE01000008.1"/>
</dbReference>
<evidence type="ECO:0000256" key="4">
    <source>
        <dbReference type="RuleBase" id="RU004106"/>
    </source>
</evidence>
<evidence type="ECO:0000256" key="1">
    <source>
        <dbReference type="ARBA" id="ARBA00001933"/>
    </source>
</evidence>
<keyword evidence="6" id="KW-0032">Aminotransferase</keyword>
<dbReference type="InterPro" id="IPR043131">
    <property type="entry name" value="BCAT-like_N"/>
</dbReference>
<comment type="similarity">
    <text evidence="2 4">Belongs to the class-IV pyridoxal-phosphate-dependent aminotransferase family.</text>
</comment>
<sequence length="279" mass="31696">MLSIEAVNKYYISDGKLLEIENTAEFKSIRGPLVYEVNRVMDGVVLFEEGHVKRLKDSLEMLGHEMQYSEEQVDQMMAQLIEANEVENQNIKIVYGNLEDREHKMLLYFVKSHYPDRSVYSKGVKTILFESERENPNAKVVDQSLRDRINEKIAEEGAFEALLVDENGYITEGSRSNFFYIVDGKLYTPPAEKVLLGITRREVIAAAQERGIELEEKPLRAADIESVDGAFVTGTSIDALPIAQVGDIMLDTANNEIMKSIIEGYNKRVEDYVAKKKTD</sequence>
<keyword evidence="7" id="KW-1185">Reference proteome</keyword>
<dbReference type="EC" id="2.6.1.42" evidence="6"/>
<dbReference type="PROSITE" id="PS00770">
    <property type="entry name" value="AA_TRANSFER_CLASS_4"/>
    <property type="match status" value="1"/>
</dbReference>
<comment type="caution">
    <text evidence="6">The sequence shown here is derived from an EMBL/GenBank/DDBJ whole genome shotgun (WGS) entry which is preliminary data.</text>
</comment>
<dbReference type="Pfam" id="PF01063">
    <property type="entry name" value="Aminotran_4"/>
    <property type="match status" value="1"/>
</dbReference>
<dbReference type="OrthoDB" id="9805628at2"/>
<protein>
    <submittedName>
        <fullName evidence="6">Branched-chain-amino-acid aminotransferase</fullName>
        <ecNumber evidence="6">2.6.1.42</ecNumber>
    </submittedName>
</protein>
<dbReference type="PANTHER" id="PTHR42743:SF11">
    <property type="entry name" value="AMINODEOXYCHORISMATE LYASE"/>
    <property type="match status" value="1"/>
</dbReference>
<evidence type="ECO:0000256" key="2">
    <source>
        <dbReference type="ARBA" id="ARBA00009320"/>
    </source>
</evidence>
<dbReference type="Gene3D" id="3.30.470.10">
    <property type="match status" value="1"/>
</dbReference>
<dbReference type="GO" id="GO:0008652">
    <property type="term" value="P:amino acid biosynthetic process"/>
    <property type="evidence" value="ECO:0007669"/>
    <property type="project" value="UniProtKB-ARBA"/>
</dbReference>
<comment type="cofactor">
    <cofactor evidence="1 5">
        <name>pyridoxal 5'-phosphate</name>
        <dbReference type="ChEBI" id="CHEBI:597326"/>
    </cofactor>
</comment>
<dbReference type="InterPro" id="IPR036038">
    <property type="entry name" value="Aminotransferase-like"/>
</dbReference>
<dbReference type="FunFam" id="3.20.10.10:FF:000002">
    <property type="entry name" value="D-alanine aminotransferase"/>
    <property type="match status" value="1"/>
</dbReference>
<accession>A0A1S1V4Y2</accession>
<dbReference type="CDD" id="cd00449">
    <property type="entry name" value="PLPDE_IV"/>
    <property type="match status" value="1"/>
</dbReference>
<dbReference type="GO" id="GO:0046394">
    <property type="term" value="P:carboxylic acid biosynthetic process"/>
    <property type="evidence" value="ECO:0007669"/>
    <property type="project" value="UniProtKB-ARBA"/>
</dbReference>
<dbReference type="GO" id="GO:0004084">
    <property type="term" value="F:branched-chain-amino-acid transaminase activity"/>
    <property type="evidence" value="ECO:0007669"/>
    <property type="project" value="UniProtKB-EC"/>
</dbReference>
<dbReference type="PANTHER" id="PTHR42743">
    <property type="entry name" value="AMINO-ACID AMINOTRANSFERASE"/>
    <property type="match status" value="1"/>
</dbReference>
<evidence type="ECO:0000313" key="6">
    <source>
        <dbReference type="EMBL" id="OHW61731.1"/>
    </source>
</evidence>
<keyword evidence="3 5" id="KW-0663">Pyridoxal phosphate</keyword>
<dbReference type="InterPro" id="IPR018300">
    <property type="entry name" value="Aminotrans_IV_CS"/>
</dbReference>
<keyword evidence="6" id="KW-0808">Transferase</keyword>
<dbReference type="InterPro" id="IPR043132">
    <property type="entry name" value="BCAT-like_C"/>
</dbReference>